<reference evidence="3 4" key="1">
    <citation type="submission" date="2024-06" db="EMBL/GenBank/DDBJ databases">
        <title>Genomic Encyclopedia of Type Strains, Phase IV (KMG-IV): sequencing the most valuable type-strain genomes for metagenomic binning, comparative biology and taxonomic classification.</title>
        <authorList>
            <person name="Goeker M."/>
        </authorList>
    </citation>
    <scope>NUCLEOTIDE SEQUENCE [LARGE SCALE GENOMIC DNA]</scope>
    <source>
        <strain evidence="3 4">DSM 17809</strain>
    </source>
</reference>
<gene>
    <name evidence="3" type="ORF">ABID41_000296</name>
</gene>
<dbReference type="EMBL" id="JBEPLU010000001">
    <property type="protein sequence ID" value="MET3525201.1"/>
    <property type="molecule type" value="Genomic_DNA"/>
</dbReference>
<feature type="region of interest" description="Disordered" evidence="1">
    <location>
        <begin position="46"/>
        <end position="66"/>
    </location>
</feature>
<feature type="signal peptide" evidence="2">
    <location>
        <begin position="1"/>
        <end position="23"/>
    </location>
</feature>
<evidence type="ECO:0000313" key="4">
    <source>
        <dbReference type="Proteomes" id="UP001549110"/>
    </source>
</evidence>
<keyword evidence="4" id="KW-1185">Reference proteome</keyword>
<sequence>MKTIIKSLAIAAALSMTAGAALAAEQSMKDCCAKCECCKDMHKGMHGDMQKPDAKPGAEQAPEHQH</sequence>
<dbReference type="RefSeq" id="WP_331929764.1">
    <property type="nucleotide sequence ID" value="NZ_JBEPLU010000001.1"/>
</dbReference>
<accession>A0ABV2EEX4</accession>
<dbReference type="Proteomes" id="UP001549110">
    <property type="component" value="Unassembled WGS sequence"/>
</dbReference>
<comment type="caution">
    <text evidence="3">The sequence shown here is derived from an EMBL/GenBank/DDBJ whole genome shotgun (WGS) entry which is preliminary data.</text>
</comment>
<name>A0ABV2EEX4_9CAUL</name>
<organism evidence="3 4">
    <name type="scientific">Phenylobacterium koreense</name>
    <dbReference type="NCBI Taxonomy" id="266125"/>
    <lineage>
        <taxon>Bacteria</taxon>
        <taxon>Pseudomonadati</taxon>
        <taxon>Pseudomonadota</taxon>
        <taxon>Alphaproteobacteria</taxon>
        <taxon>Caulobacterales</taxon>
        <taxon>Caulobacteraceae</taxon>
        <taxon>Phenylobacterium</taxon>
    </lineage>
</organism>
<proteinExistence type="predicted"/>
<feature type="chain" id="PRO_5045374949" description="Pentapeptide MXKDX repeat protein" evidence="2">
    <location>
        <begin position="24"/>
        <end position="66"/>
    </location>
</feature>
<keyword evidence="2" id="KW-0732">Signal</keyword>
<evidence type="ECO:0000256" key="1">
    <source>
        <dbReference type="SAM" id="MobiDB-lite"/>
    </source>
</evidence>
<protein>
    <recommendedName>
        <fullName evidence="5">Pentapeptide MXKDX repeat protein</fullName>
    </recommendedName>
</protein>
<evidence type="ECO:0008006" key="5">
    <source>
        <dbReference type="Google" id="ProtNLM"/>
    </source>
</evidence>
<evidence type="ECO:0000256" key="2">
    <source>
        <dbReference type="SAM" id="SignalP"/>
    </source>
</evidence>
<evidence type="ECO:0000313" key="3">
    <source>
        <dbReference type="EMBL" id="MET3525201.1"/>
    </source>
</evidence>